<dbReference type="GO" id="GO:0000719">
    <property type="term" value="P:photoreactive repair"/>
    <property type="evidence" value="ECO:0007669"/>
    <property type="project" value="TreeGrafter"/>
</dbReference>
<evidence type="ECO:0000313" key="15">
    <source>
        <dbReference type="Proteomes" id="UP000694867"/>
    </source>
</evidence>
<dbReference type="Gene3D" id="1.10.579.10">
    <property type="entry name" value="DNA Cyclobutane Dipyrimidine Photolyase, subunit A, domain 3"/>
    <property type="match status" value="1"/>
</dbReference>
<dbReference type="PANTHER" id="PTHR10211">
    <property type="entry name" value="DEOXYRIBODIPYRIMIDINE PHOTOLYASE"/>
    <property type="match status" value="1"/>
</dbReference>
<dbReference type="SUPFAM" id="SSF52425">
    <property type="entry name" value="Cryptochrome/photolyase, N-terminal domain"/>
    <property type="match status" value="1"/>
</dbReference>
<dbReference type="Gene3D" id="1.25.40.80">
    <property type="match status" value="1"/>
</dbReference>
<comment type="cofactor">
    <cofactor evidence="1">
        <name>FAD</name>
        <dbReference type="ChEBI" id="CHEBI:57692"/>
    </cofactor>
</comment>
<evidence type="ECO:0000256" key="10">
    <source>
        <dbReference type="ARBA" id="ARBA00023239"/>
    </source>
</evidence>
<dbReference type="GO" id="GO:0003904">
    <property type="term" value="F:deoxyribodipyrimidine photo-lyase activity"/>
    <property type="evidence" value="ECO:0007669"/>
    <property type="project" value="UniProtKB-EC"/>
</dbReference>
<dbReference type="InterPro" id="IPR006050">
    <property type="entry name" value="DNA_photolyase_N"/>
</dbReference>
<keyword evidence="10" id="KW-0456">Lyase</keyword>
<name>A0AAJ7WGV1_9ACAR</name>
<evidence type="ECO:0000256" key="1">
    <source>
        <dbReference type="ARBA" id="ARBA00001974"/>
    </source>
</evidence>
<evidence type="ECO:0000256" key="9">
    <source>
        <dbReference type="ARBA" id="ARBA00023204"/>
    </source>
</evidence>
<keyword evidence="15" id="KW-1185">Reference proteome</keyword>
<keyword evidence="7" id="KW-0274">FAD</keyword>
<keyword evidence="9" id="KW-0234">DNA repair</keyword>
<evidence type="ECO:0000256" key="6">
    <source>
        <dbReference type="ARBA" id="ARBA00022763"/>
    </source>
</evidence>
<protein>
    <recommendedName>
        <fullName evidence="4">Deoxyribodipyrimidine photo-lyase</fullName>
        <ecNumber evidence="3">4.1.99.3</ecNumber>
    </recommendedName>
    <alternativeName>
        <fullName evidence="11">DNA photolyase</fullName>
    </alternativeName>
</protein>
<evidence type="ECO:0000259" key="14">
    <source>
        <dbReference type="PROSITE" id="PS51645"/>
    </source>
</evidence>
<dbReference type="SUPFAM" id="SSF48173">
    <property type="entry name" value="Cryptochrome/photolyase FAD-binding domain"/>
    <property type="match status" value="1"/>
</dbReference>
<dbReference type="InterPro" id="IPR036155">
    <property type="entry name" value="Crypto/Photolyase_N_sf"/>
</dbReference>
<keyword evidence="6" id="KW-0227">DNA damage</keyword>
<dbReference type="KEGG" id="goe:100904697"/>
<evidence type="ECO:0000256" key="12">
    <source>
        <dbReference type="ARBA" id="ARBA00033999"/>
    </source>
</evidence>
<proteinExistence type="inferred from homology"/>
<comment type="similarity">
    <text evidence="2">Belongs to the DNA photolyase class-2 family.</text>
</comment>
<evidence type="ECO:0000256" key="5">
    <source>
        <dbReference type="ARBA" id="ARBA00022630"/>
    </source>
</evidence>
<dbReference type="PROSITE" id="PS51645">
    <property type="entry name" value="PHR_CRY_ALPHA_BETA"/>
    <property type="match status" value="1"/>
</dbReference>
<dbReference type="RefSeq" id="XP_028966480.1">
    <property type="nucleotide sequence ID" value="XM_029110647.1"/>
</dbReference>
<evidence type="ECO:0000313" key="16">
    <source>
        <dbReference type="RefSeq" id="XP_028966480.1"/>
    </source>
</evidence>
<evidence type="ECO:0000256" key="13">
    <source>
        <dbReference type="SAM" id="MobiDB-lite"/>
    </source>
</evidence>
<dbReference type="AlphaFoldDB" id="A0AAJ7WGV1"/>
<dbReference type="InterPro" id="IPR014729">
    <property type="entry name" value="Rossmann-like_a/b/a_fold"/>
</dbReference>
<feature type="region of interest" description="Disordered" evidence="13">
    <location>
        <begin position="446"/>
        <end position="465"/>
    </location>
</feature>
<reference evidence="16" key="1">
    <citation type="submission" date="2025-08" db="UniProtKB">
        <authorList>
            <consortium name="RefSeq"/>
        </authorList>
    </citation>
    <scope>IDENTIFICATION</scope>
</reference>
<dbReference type="Proteomes" id="UP000694867">
    <property type="component" value="Unplaced"/>
</dbReference>
<dbReference type="InterPro" id="IPR052219">
    <property type="entry name" value="Photolyase_Class-2"/>
</dbReference>
<sequence>MRLSISALYLRIRLYSSKMPKTDERVTAVNHFEHEKNILYLMRRDKRIFDNHCVELGFKLSYKSKTKFYTGVEFSKLKINERQKTFVIEGLQEMEEACREHNIYFDLIDNLEKFVEKRDIDCIIMDFSPLRECEAYRNEVEEMCSDKELSLYVVDAHNMVPCKLLDVYKRTSKAVKIQLFNHWDDYLSDFKPLEKHLYNKKSETSTQSNDFPKKSVKNIFKGGYSHGMDTVEHFFDKKFAIYAKNRNNPDVDALSNLSPWISSGQISSQKVIYLATKRFGKKNENYISFINEIFAVKENSEHFCLHEKNYDNIDGALQWAKDSLNLHRNDKRERIYDLETLEMGKTKDQAWNAAQRQLLAEGKLHGYCRMYWAKQLLKWTKTPEEAIKTACYLNDTFAIDGNCPNGFLGPMWSICGSMDQGFKERPVTGKIRPMNAFKAPLYISKWSNYSPSSSKSSSTSSSSKK</sequence>
<keyword evidence="8" id="KW-0238">DNA-binding</keyword>
<evidence type="ECO:0000256" key="3">
    <source>
        <dbReference type="ARBA" id="ARBA00013149"/>
    </source>
</evidence>
<feature type="domain" description="Photolyase/cryptochrome alpha/beta" evidence="14">
    <location>
        <begin position="36"/>
        <end position="162"/>
    </location>
</feature>
<organism evidence="15 16">
    <name type="scientific">Galendromus occidentalis</name>
    <name type="common">western predatory mite</name>
    <dbReference type="NCBI Taxonomy" id="34638"/>
    <lineage>
        <taxon>Eukaryota</taxon>
        <taxon>Metazoa</taxon>
        <taxon>Ecdysozoa</taxon>
        <taxon>Arthropoda</taxon>
        <taxon>Chelicerata</taxon>
        <taxon>Arachnida</taxon>
        <taxon>Acari</taxon>
        <taxon>Parasitiformes</taxon>
        <taxon>Mesostigmata</taxon>
        <taxon>Gamasina</taxon>
        <taxon>Phytoseioidea</taxon>
        <taxon>Phytoseiidae</taxon>
        <taxon>Typhlodrominae</taxon>
        <taxon>Galendromus</taxon>
    </lineage>
</organism>
<keyword evidence="5" id="KW-0285">Flavoprotein</keyword>
<evidence type="ECO:0000256" key="7">
    <source>
        <dbReference type="ARBA" id="ARBA00022827"/>
    </source>
</evidence>
<gene>
    <name evidence="16" type="primary">LOC100904697</name>
</gene>
<dbReference type="Gene3D" id="3.40.50.620">
    <property type="entry name" value="HUPs"/>
    <property type="match status" value="1"/>
</dbReference>
<dbReference type="Pfam" id="PF00875">
    <property type="entry name" value="DNA_photolyase"/>
    <property type="match status" value="1"/>
</dbReference>
<dbReference type="FunFam" id="1.10.579.10:FF:000002">
    <property type="entry name" value="Deoxyribodipyrimidine photolyase"/>
    <property type="match status" value="1"/>
</dbReference>
<evidence type="ECO:0000256" key="11">
    <source>
        <dbReference type="ARBA" id="ARBA00031671"/>
    </source>
</evidence>
<dbReference type="PANTHER" id="PTHR10211:SF0">
    <property type="entry name" value="DEOXYRIBODIPYRIMIDINE PHOTO-LYASE"/>
    <property type="match status" value="1"/>
</dbReference>
<comment type="catalytic activity">
    <reaction evidence="12">
        <text>cyclobutadipyrimidine (in DNA) = 2 pyrimidine residues (in DNA).</text>
        <dbReference type="EC" id="4.1.99.3"/>
    </reaction>
</comment>
<dbReference type="GO" id="GO:0003677">
    <property type="term" value="F:DNA binding"/>
    <property type="evidence" value="ECO:0007669"/>
    <property type="project" value="UniProtKB-KW"/>
</dbReference>
<evidence type="ECO:0000256" key="2">
    <source>
        <dbReference type="ARBA" id="ARBA00006409"/>
    </source>
</evidence>
<evidence type="ECO:0000256" key="4">
    <source>
        <dbReference type="ARBA" id="ARBA00014046"/>
    </source>
</evidence>
<dbReference type="GeneID" id="100904697"/>
<dbReference type="InterPro" id="IPR036134">
    <property type="entry name" value="Crypto/Photolyase_FAD-like_sf"/>
</dbReference>
<evidence type="ECO:0000256" key="8">
    <source>
        <dbReference type="ARBA" id="ARBA00023125"/>
    </source>
</evidence>
<dbReference type="EC" id="4.1.99.3" evidence="3"/>
<accession>A0AAJ7WGV1</accession>